<accession>A0ACB8AH33</accession>
<sequence length="563" mass="60941">MPTDNYFDAIVLGTGLTESTIAAAISKAGFKVAHLDTNSYYGGHEASLSLDELAQWADVHSRPDLTAQSNNFSSVTRSETVPPHSRQYSVSLSPSVIPAVGPFISSLVASGVSRYGSFKLLERVAIFDGTQIKSVPQSKEDIFQDKTLTLIYKRRLMRFLMFASGEFELSNELAEKPDVPFFDFLISTFSLSDEIATVITFAMAYCNFKTDLTLPALRRVRKLLKSVGRYGPSSFLVGYYGGSGEIAQGFCRTSAVNRGVYILGKNIATISQNNGEESELSRTYKYTVELDDFPETLYSRCLISSPYHLSAHLDSITTVSHSTPTSGSTQPVAFAKCIAIIDKPISFKSSEHVSAESDENSSSTSGISEPDTAIIVFPPGSLASGSSNSSAHVLTTGPGTMTAPAGKCIFLNHLTEMLSDSIVAGIIYISIPLSSLVDSSPEPLIKPYLDTVLSMASSKDRKTEPLFLVHYVQHISSPEPSVTPANTSPSLFVTPLLHPDLTQSCDEAAVAAETIFWNAIRSLESSREGSERPPDTNVEDINTVESFWPSVGPSDDDESEDGW</sequence>
<gene>
    <name evidence="1" type="ORF">BJ138DRAFT_1112347</name>
</gene>
<evidence type="ECO:0000313" key="2">
    <source>
        <dbReference type="Proteomes" id="UP000790377"/>
    </source>
</evidence>
<reference evidence="1" key="1">
    <citation type="journal article" date="2021" name="New Phytol.">
        <title>Evolutionary innovations through gain and loss of genes in the ectomycorrhizal Boletales.</title>
        <authorList>
            <person name="Wu G."/>
            <person name="Miyauchi S."/>
            <person name="Morin E."/>
            <person name="Kuo A."/>
            <person name="Drula E."/>
            <person name="Varga T."/>
            <person name="Kohler A."/>
            <person name="Feng B."/>
            <person name="Cao Y."/>
            <person name="Lipzen A."/>
            <person name="Daum C."/>
            <person name="Hundley H."/>
            <person name="Pangilinan J."/>
            <person name="Johnson J."/>
            <person name="Barry K."/>
            <person name="LaButti K."/>
            <person name="Ng V."/>
            <person name="Ahrendt S."/>
            <person name="Min B."/>
            <person name="Choi I.G."/>
            <person name="Park H."/>
            <person name="Plett J.M."/>
            <person name="Magnuson J."/>
            <person name="Spatafora J.W."/>
            <person name="Nagy L.G."/>
            <person name="Henrissat B."/>
            <person name="Grigoriev I.V."/>
            <person name="Yang Z.L."/>
            <person name="Xu J."/>
            <person name="Martin F.M."/>
        </authorList>
    </citation>
    <scope>NUCLEOTIDE SEQUENCE</scope>
    <source>
        <strain evidence="1">ATCC 28755</strain>
    </source>
</reference>
<keyword evidence="2" id="KW-1185">Reference proteome</keyword>
<dbReference type="Proteomes" id="UP000790377">
    <property type="component" value="Unassembled WGS sequence"/>
</dbReference>
<protein>
    <submittedName>
        <fullName evidence="1">FAD/NAD-P-binding domain-containing protein</fullName>
    </submittedName>
</protein>
<evidence type="ECO:0000313" key="1">
    <source>
        <dbReference type="EMBL" id="KAH7912473.1"/>
    </source>
</evidence>
<comment type="caution">
    <text evidence="1">The sequence shown here is derived from an EMBL/GenBank/DDBJ whole genome shotgun (WGS) entry which is preliminary data.</text>
</comment>
<dbReference type="EMBL" id="MU267651">
    <property type="protein sequence ID" value="KAH7912473.1"/>
    <property type="molecule type" value="Genomic_DNA"/>
</dbReference>
<proteinExistence type="predicted"/>
<organism evidence="1 2">
    <name type="scientific">Hygrophoropsis aurantiaca</name>
    <dbReference type="NCBI Taxonomy" id="72124"/>
    <lineage>
        <taxon>Eukaryota</taxon>
        <taxon>Fungi</taxon>
        <taxon>Dikarya</taxon>
        <taxon>Basidiomycota</taxon>
        <taxon>Agaricomycotina</taxon>
        <taxon>Agaricomycetes</taxon>
        <taxon>Agaricomycetidae</taxon>
        <taxon>Boletales</taxon>
        <taxon>Coniophorineae</taxon>
        <taxon>Hygrophoropsidaceae</taxon>
        <taxon>Hygrophoropsis</taxon>
    </lineage>
</organism>
<name>A0ACB8AH33_9AGAM</name>